<accession>A0A1Y0IJX3</accession>
<dbReference type="KEGG" id="tum:CBW65_06625"/>
<evidence type="ECO:0000313" key="2">
    <source>
        <dbReference type="Proteomes" id="UP000195437"/>
    </source>
</evidence>
<keyword evidence="2" id="KW-1185">Reference proteome</keyword>
<dbReference type="EMBL" id="CP021434">
    <property type="protein sequence ID" value="ARU60802.1"/>
    <property type="molecule type" value="Genomic_DNA"/>
</dbReference>
<organism evidence="1 2">
    <name type="scientific">Tumebacillus avium</name>
    <dbReference type="NCBI Taxonomy" id="1903704"/>
    <lineage>
        <taxon>Bacteria</taxon>
        <taxon>Bacillati</taxon>
        <taxon>Bacillota</taxon>
        <taxon>Bacilli</taxon>
        <taxon>Bacillales</taxon>
        <taxon>Alicyclobacillaceae</taxon>
        <taxon>Tumebacillus</taxon>
    </lineage>
</organism>
<dbReference type="AlphaFoldDB" id="A0A1Y0IJX3"/>
<reference evidence="2" key="1">
    <citation type="submission" date="2017-05" db="EMBL/GenBank/DDBJ databases">
        <authorList>
            <person name="Sung H."/>
        </authorList>
    </citation>
    <scope>NUCLEOTIDE SEQUENCE [LARGE SCALE GENOMIC DNA]</scope>
    <source>
        <strain evidence="2">AR23208</strain>
    </source>
</reference>
<dbReference type="Proteomes" id="UP000195437">
    <property type="component" value="Chromosome"/>
</dbReference>
<dbReference type="RefSeq" id="WP_087456191.1">
    <property type="nucleotide sequence ID" value="NZ_CP021434.1"/>
</dbReference>
<sequence length="200" mass="23633">MAGFPPEKYYEACITHHLVNEFKERYNKRLYPFSISQIEESSKGFDFGYVLSGRSFYIQYKRPFAYVATQSLYSWQICRNQLSVINSQQHVLRTYYALPAFVGTGQWFEGLDHTYFVTASKLAGYLERHREKTKTSIIHSNLKMLKPWSHFSSQFVSPPRNAIAQSEQKDISFEEIIRYTETLDPETRECTWVYLLEERS</sequence>
<evidence type="ECO:0000313" key="1">
    <source>
        <dbReference type="EMBL" id="ARU60802.1"/>
    </source>
</evidence>
<gene>
    <name evidence="1" type="ORF">CBW65_06625</name>
</gene>
<name>A0A1Y0IJX3_9BACL</name>
<proteinExistence type="predicted"/>
<protein>
    <submittedName>
        <fullName evidence="1">Uncharacterized protein</fullName>
    </submittedName>
</protein>